<dbReference type="Proteomes" id="UP000410492">
    <property type="component" value="Unassembled WGS sequence"/>
</dbReference>
<feature type="compositionally biased region" description="Low complexity" evidence="1">
    <location>
        <begin position="379"/>
        <end position="392"/>
    </location>
</feature>
<organism evidence="2 3">
    <name type="scientific">Callosobruchus maculatus</name>
    <name type="common">Southern cowpea weevil</name>
    <name type="synonym">Pulse bruchid</name>
    <dbReference type="NCBI Taxonomy" id="64391"/>
    <lineage>
        <taxon>Eukaryota</taxon>
        <taxon>Metazoa</taxon>
        <taxon>Ecdysozoa</taxon>
        <taxon>Arthropoda</taxon>
        <taxon>Hexapoda</taxon>
        <taxon>Insecta</taxon>
        <taxon>Pterygota</taxon>
        <taxon>Neoptera</taxon>
        <taxon>Endopterygota</taxon>
        <taxon>Coleoptera</taxon>
        <taxon>Polyphaga</taxon>
        <taxon>Cucujiformia</taxon>
        <taxon>Chrysomeloidea</taxon>
        <taxon>Chrysomelidae</taxon>
        <taxon>Bruchinae</taxon>
        <taxon>Bruchini</taxon>
        <taxon>Callosobruchus</taxon>
    </lineage>
</organism>
<protein>
    <submittedName>
        <fullName evidence="2">Uncharacterized protein</fullName>
    </submittedName>
</protein>
<dbReference type="EMBL" id="CAACVG010007151">
    <property type="protein sequence ID" value="VEN43887.1"/>
    <property type="molecule type" value="Genomic_DNA"/>
</dbReference>
<reference evidence="2 3" key="1">
    <citation type="submission" date="2019-01" db="EMBL/GenBank/DDBJ databases">
        <authorList>
            <person name="Sayadi A."/>
        </authorList>
    </citation>
    <scope>NUCLEOTIDE SEQUENCE [LARGE SCALE GENOMIC DNA]</scope>
</reference>
<evidence type="ECO:0000313" key="2">
    <source>
        <dbReference type="EMBL" id="VEN43887.1"/>
    </source>
</evidence>
<evidence type="ECO:0000313" key="3">
    <source>
        <dbReference type="Proteomes" id="UP000410492"/>
    </source>
</evidence>
<accession>A0A653C7L2</accession>
<sequence length="404" mass="45492">MTSANEHLPPPPKPKLSPLEFRNTDLVSRLLAATPPYLYNMSLLPNTYFFSEMLRSLVQAKAERNAAHSAAHPQVRRARKRHWGITPSYHQKSTLIEPPSETKPADPDEWMLKSNKKIQEENSDANTSNTARSEKLKTFDQSVCSTGYQQSKIEGRLPEHQLVSSAMQHHQSHNDATPQNLVLPPAPPIWYPPLYPPSPYGIDPLHFFIDLRVSGHIYDRKNGEQKEAVVNETVTKREDNLDDIKQERDSLSGIFRQSRHSSAFSVPVPSRKSQEAINLSEKETKPTKFDVKSMGFDKSSNKTSTNYVMSNITSIYKGINTATDENRMDDVHEEIEGMSEEEKEKKVRDLRTLIGLELAVNYMSPKPHCDSKENKNQNGGSLSSSDVESVGSPALEVVAIQDDN</sequence>
<keyword evidence="3" id="KW-1185">Reference proteome</keyword>
<feature type="region of interest" description="Disordered" evidence="1">
    <location>
        <begin position="363"/>
        <end position="404"/>
    </location>
</feature>
<proteinExistence type="predicted"/>
<gene>
    <name evidence="2" type="ORF">CALMAC_LOCUS6884</name>
</gene>
<dbReference type="OrthoDB" id="7669009at2759"/>
<name>A0A653C7L2_CALMS</name>
<evidence type="ECO:0000256" key="1">
    <source>
        <dbReference type="SAM" id="MobiDB-lite"/>
    </source>
</evidence>
<dbReference type="AlphaFoldDB" id="A0A653C7L2"/>